<accession>A0A2M8PDD7</accession>
<dbReference type="Pfam" id="PF21344">
    <property type="entry name" value="Zn_ribbon_LysW"/>
    <property type="match status" value="1"/>
</dbReference>
<evidence type="ECO:0000313" key="2">
    <source>
        <dbReference type="Proteomes" id="UP000229681"/>
    </source>
</evidence>
<dbReference type="InterPro" id="IPR005906">
    <property type="entry name" value="LysW"/>
</dbReference>
<sequence>MNATCPECEAALTLTDVLRGEIITCPECGA</sequence>
<dbReference type="Proteomes" id="UP000229681">
    <property type="component" value="Unassembled WGS sequence"/>
</dbReference>
<organism evidence="1 2">
    <name type="scientific">Candidatus Thermofonsia Clade 1 bacterium</name>
    <dbReference type="NCBI Taxonomy" id="2364210"/>
    <lineage>
        <taxon>Bacteria</taxon>
        <taxon>Bacillati</taxon>
        <taxon>Chloroflexota</taxon>
        <taxon>Candidatus Thermofontia</taxon>
        <taxon>Candidatus Thermofonsia Clade 1</taxon>
    </lineage>
</organism>
<dbReference type="Gene3D" id="2.20.28.160">
    <property type="match status" value="1"/>
</dbReference>
<comment type="caution">
    <text evidence="1">The sequence shown here is derived from an EMBL/GenBank/DDBJ whole genome shotgun (WGS) entry which is preliminary data.</text>
</comment>
<evidence type="ECO:0000313" key="1">
    <source>
        <dbReference type="EMBL" id="PJF35571.1"/>
    </source>
</evidence>
<dbReference type="EMBL" id="PGTM01000137">
    <property type="protein sequence ID" value="PJF35571.1"/>
    <property type="molecule type" value="Genomic_DNA"/>
</dbReference>
<name>A0A2M8PDD7_9CHLR</name>
<reference evidence="1 2" key="1">
    <citation type="submission" date="2017-11" db="EMBL/GenBank/DDBJ databases">
        <title>Evolution of Phototrophy in the Chloroflexi Phylum Driven by Horizontal Gene Transfer.</title>
        <authorList>
            <person name="Ward L.M."/>
            <person name="Hemp J."/>
            <person name="Shih P.M."/>
            <person name="Mcglynn S.E."/>
            <person name="Fischer W."/>
        </authorList>
    </citation>
    <scope>NUCLEOTIDE SEQUENCE [LARGE SCALE GENOMIC DNA]</scope>
    <source>
        <strain evidence="1">JP3_13</strain>
    </source>
</reference>
<dbReference type="AlphaFoldDB" id="A0A2M8PDD7"/>
<feature type="non-terminal residue" evidence="1">
    <location>
        <position position="30"/>
    </location>
</feature>
<proteinExistence type="predicted"/>
<gene>
    <name evidence="1" type="ORF">CUN49_09920</name>
</gene>
<protein>
    <submittedName>
        <fullName evidence="1">Lysine biosynthesis protein LysW</fullName>
    </submittedName>
</protein>